<feature type="coiled-coil region" evidence="1">
    <location>
        <begin position="38"/>
        <end position="79"/>
    </location>
</feature>
<reference evidence="4" key="1">
    <citation type="journal article" date="2019" name="Int. J. Syst. Evol. Microbiol.">
        <title>The Global Catalogue of Microorganisms (GCM) 10K type strain sequencing project: providing services to taxonomists for standard genome sequencing and annotation.</title>
        <authorList>
            <consortium name="The Broad Institute Genomics Platform"/>
            <consortium name="The Broad Institute Genome Sequencing Center for Infectious Disease"/>
            <person name="Wu L."/>
            <person name="Ma J."/>
        </authorList>
    </citation>
    <scope>NUCLEOTIDE SEQUENCE [LARGE SCALE GENOMIC DNA]</scope>
    <source>
        <strain evidence="4">R28</strain>
    </source>
</reference>
<dbReference type="EMBL" id="JBHUHQ010000021">
    <property type="protein sequence ID" value="MFD2046320.1"/>
    <property type="molecule type" value="Genomic_DNA"/>
</dbReference>
<keyword evidence="4" id="KW-1185">Reference proteome</keyword>
<keyword evidence="2" id="KW-0812">Transmembrane</keyword>
<dbReference type="RefSeq" id="WP_377556726.1">
    <property type="nucleotide sequence ID" value="NZ_JBHUHQ010000021.1"/>
</dbReference>
<sequence>MNNLFQENRKILLLLLGLLFLLLLVIFFFFFQPNIQELKSKEGQLRTLENEVANLGTEIENMDEASENENNDLNSVSNKIPMNPAIEGLILTLQEIERISGSSFENISFSYGGTVAQRMVTEEETEEIKTGINLEEKPDNLEVISITITVTSPDYEHFHEFIKQIEEQERLMTVSSLNFQKPAEKEIQIKENQAETITSNVTISTFYYKK</sequence>
<keyword evidence="1" id="KW-0175">Coiled coil</keyword>
<protein>
    <recommendedName>
        <fullName evidence="5">Type 4a pilus biogenesis protein PilO</fullName>
    </recommendedName>
</protein>
<dbReference type="Gene3D" id="3.30.70.60">
    <property type="match status" value="1"/>
</dbReference>
<name>A0ABW4W7L3_9BACI</name>
<accession>A0ABW4W7L3</accession>
<evidence type="ECO:0000313" key="4">
    <source>
        <dbReference type="Proteomes" id="UP001597383"/>
    </source>
</evidence>
<evidence type="ECO:0008006" key="5">
    <source>
        <dbReference type="Google" id="ProtNLM"/>
    </source>
</evidence>
<evidence type="ECO:0000313" key="3">
    <source>
        <dbReference type="EMBL" id="MFD2046320.1"/>
    </source>
</evidence>
<feature type="transmembrane region" description="Helical" evidence="2">
    <location>
        <begin position="12"/>
        <end position="31"/>
    </location>
</feature>
<evidence type="ECO:0000256" key="1">
    <source>
        <dbReference type="SAM" id="Coils"/>
    </source>
</evidence>
<dbReference type="InterPro" id="IPR014717">
    <property type="entry name" value="Transl_elong_EF1B/ribsomal_bS6"/>
</dbReference>
<dbReference type="Proteomes" id="UP001597383">
    <property type="component" value="Unassembled WGS sequence"/>
</dbReference>
<gene>
    <name evidence="3" type="ORF">ACFSJF_18760</name>
</gene>
<comment type="caution">
    <text evidence="3">The sequence shown here is derived from an EMBL/GenBank/DDBJ whole genome shotgun (WGS) entry which is preliminary data.</text>
</comment>
<keyword evidence="2" id="KW-0472">Membrane</keyword>
<proteinExistence type="predicted"/>
<keyword evidence="2" id="KW-1133">Transmembrane helix</keyword>
<evidence type="ECO:0000256" key="2">
    <source>
        <dbReference type="SAM" id="Phobius"/>
    </source>
</evidence>
<organism evidence="3 4">
    <name type="scientific">Ornithinibacillus salinisoli</name>
    <dbReference type="NCBI Taxonomy" id="1848459"/>
    <lineage>
        <taxon>Bacteria</taxon>
        <taxon>Bacillati</taxon>
        <taxon>Bacillota</taxon>
        <taxon>Bacilli</taxon>
        <taxon>Bacillales</taxon>
        <taxon>Bacillaceae</taxon>
        <taxon>Ornithinibacillus</taxon>
    </lineage>
</organism>